<feature type="binding site" evidence="20">
    <location>
        <position position="363"/>
    </location>
    <ligand>
        <name>Fe cation</name>
        <dbReference type="ChEBI" id="CHEBI:24875"/>
    </ligand>
</feature>
<evidence type="ECO:0000256" key="6">
    <source>
        <dbReference type="ARBA" id="ARBA00004700"/>
    </source>
</evidence>
<dbReference type="GO" id="GO:0004511">
    <property type="term" value="F:tyrosine 3-monooxygenase activity"/>
    <property type="evidence" value="ECO:0007669"/>
    <property type="project" value="UniProtKB-EC"/>
</dbReference>
<dbReference type="PRINTS" id="PR00372">
    <property type="entry name" value="FYWHYDRXLASE"/>
</dbReference>
<evidence type="ECO:0000256" key="2">
    <source>
        <dbReference type="ARBA" id="ARBA00001954"/>
    </source>
</evidence>
<keyword evidence="15" id="KW-0560">Oxidoreductase</keyword>
<evidence type="ECO:0000256" key="19">
    <source>
        <dbReference type="ARBA" id="ARBA00032379"/>
    </source>
</evidence>
<comment type="similarity">
    <text evidence="7">Belongs to the biopterin-dependent aromatic amino acid hydroxylase family.</text>
</comment>
<dbReference type="InterPro" id="IPR001273">
    <property type="entry name" value="ArAA_hydroxylase"/>
</dbReference>
<keyword evidence="18" id="KW-0966">Cell projection</keyword>
<dbReference type="GO" id="GO:0048471">
    <property type="term" value="C:perinuclear region of cytoplasm"/>
    <property type="evidence" value="ECO:0007669"/>
    <property type="project" value="UniProtKB-SubCell"/>
</dbReference>
<evidence type="ECO:0000313" key="24">
    <source>
        <dbReference type="Ensembl" id="ENSOSIP00000011537.1"/>
    </source>
</evidence>
<protein>
    <recommendedName>
        <fullName evidence="9">Tyrosine 3-monooxygenase</fullName>
        <ecNumber evidence="8">1.14.16.2</ecNumber>
    </recommendedName>
    <alternativeName>
        <fullName evidence="19">Tyrosine 3-hydroxylase</fullName>
    </alternativeName>
</protein>
<evidence type="ECO:0000256" key="3">
    <source>
        <dbReference type="ARBA" id="ARBA00002296"/>
    </source>
</evidence>
<dbReference type="GeneTree" id="ENSGT00950000182885"/>
<feature type="binding site" evidence="20">
    <location>
        <position position="318"/>
    </location>
    <ligand>
        <name>Fe cation</name>
        <dbReference type="ChEBI" id="CHEBI:24875"/>
    </ligand>
</feature>
<evidence type="ECO:0000256" key="15">
    <source>
        <dbReference type="ARBA" id="ARBA00023002"/>
    </source>
</evidence>
<dbReference type="Gene3D" id="3.30.70.260">
    <property type="match status" value="1"/>
</dbReference>
<dbReference type="GO" id="GO:0006585">
    <property type="term" value="P:dopamine biosynthetic process from tyrosine"/>
    <property type="evidence" value="ECO:0007669"/>
    <property type="project" value="TreeGrafter"/>
</dbReference>
<reference evidence="24" key="2">
    <citation type="submission" date="2025-09" db="UniProtKB">
        <authorList>
            <consortium name="Ensembl"/>
        </authorList>
    </citation>
    <scope>IDENTIFICATION</scope>
</reference>
<sequence>NPKELHEADGASGYRPAGLGELSAQMLSGRKQSLIEDARRERACAPAGSPGPSRLGDGSVFEEKDGKVTLNVLFALSGQKNAGFFKAGKIFETFEARLLHIESRPGRKWKNNGPDLEFFMRCEVQSSDLDVFLNTLKRVADDVRSFPEEKVPWFPKQIKDLDRCNVLITKFDPDLDHGHPGYNDSEYKKRRAAIVELAFRYKHGDPLPTVEYTAEETSTWQQVYQQLRSVYPSTACRQFLDSLQQLEEECGYGKERIPQLRDVSAFLKEKTGFQLRPAAGLLSARDFLASLAFRVFQCTQYIRHPSSPMHSPEPDCCHELLGHIPMLANKEFAQFSQEIGLASLGASDEDIEKLSTLYWFTVEFGLCKQNGAVKAYGAGLLSSYGELVYALSNEPEYKPFDPEEAAVQPYQDQTYQPVYFVSESFEDAKMKLRRYSANIQRPFAVRYDPFTCSIEVLDQPARIQSALSQMREDLKTLHGALEKLGSS</sequence>
<dbReference type="Pfam" id="PF00351">
    <property type="entry name" value="Biopterin_H"/>
    <property type="match status" value="1"/>
</dbReference>
<dbReference type="InterPro" id="IPR049321">
    <property type="entry name" value="TH_ACT"/>
</dbReference>
<dbReference type="PANTHER" id="PTHR11473">
    <property type="entry name" value="AROMATIC AMINO ACID HYDROXYLASE"/>
    <property type="match status" value="1"/>
</dbReference>
<dbReference type="FunFam" id="1.10.800.10:FF:000002">
    <property type="entry name" value="Tyrosine 3-monooxygenase"/>
    <property type="match status" value="1"/>
</dbReference>
<dbReference type="Pfam" id="PF21417">
    <property type="entry name" value="TH_ACT"/>
    <property type="match status" value="1"/>
</dbReference>
<keyword evidence="12" id="KW-0127">Catecholamine biosynthesis</keyword>
<dbReference type="PROSITE" id="PS00367">
    <property type="entry name" value="BH4_AAA_HYDROXYL_1"/>
    <property type="match status" value="1"/>
</dbReference>
<dbReference type="GO" id="GO:0005506">
    <property type="term" value="F:iron ion binding"/>
    <property type="evidence" value="ECO:0007669"/>
    <property type="project" value="InterPro"/>
</dbReference>
<evidence type="ECO:0000256" key="7">
    <source>
        <dbReference type="ARBA" id="ARBA00009712"/>
    </source>
</evidence>
<comment type="function">
    <text evidence="3">Plays an important role in the physiology of adrenergic neurons.</text>
</comment>
<comment type="pathway">
    <text evidence="6">Catecholamine biosynthesis; dopamine biosynthesis; dopamine from L-tyrosine: step 1/2.</text>
</comment>
<dbReference type="InterPro" id="IPR018301">
    <property type="entry name" value="ArAA_hydroxylase_Fe/CU_BS"/>
</dbReference>
<evidence type="ECO:0000256" key="4">
    <source>
        <dbReference type="ARBA" id="ARBA00004489"/>
    </source>
</evidence>
<dbReference type="InterPro" id="IPR019774">
    <property type="entry name" value="Aromatic-AA_hydroxylase_C"/>
</dbReference>
<dbReference type="GO" id="GO:0030424">
    <property type="term" value="C:axon"/>
    <property type="evidence" value="ECO:0007669"/>
    <property type="project" value="UniProtKB-SubCell"/>
</dbReference>
<evidence type="ECO:0000313" key="25">
    <source>
        <dbReference type="Proteomes" id="UP000694383"/>
    </source>
</evidence>
<keyword evidence="10" id="KW-0963">Cytoplasm</keyword>
<keyword evidence="11" id="KW-0597">Phosphoprotein</keyword>
<proteinExistence type="inferred from homology"/>
<evidence type="ECO:0000256" key="8">
    <source>
        <dbReference type="ARBA" id="ARBA00011993"/>
    </source>
</evidence>
<comment type="catalytic activity">
    <reaction evidence="1">
        <text>(6R)-L-erythro-5,6,7,8-tetrahydrobiopterin + L-tyrosine + O2 = (4aS,6R)-4a-hydroxy-L-erythro-5,6,7,8-tetrahydrobiopterin + L-dopa</text>
        <dbReference type="Rhea" id="RHEA:18201"/>
        <dbReference type="ChEBI" id="CHEBI:15379"/>
        <dbReference type="ChEBI" id="CHEBI:15642"/>
        <dbReference type="ChEBI" id="CHEBI:57504"/>
        <dbReference type="ChEBI" id="CHEBI:58315"/>
        <dbReference type="ChEBI" id="CHEBI:59560"/>
        <dbReference type="EC" id="1.14.16.2"/>
    </reaction>
</comment>
<dbReference type="InterPro" id="IPR036951">
    <property type="entry name" value="ArAA_hydroxylase_sf"/>
</dbReference>
<dbReference type="Ensembl" id="ENSOSIT00000012241.1">
    <property type="protein sequence ID" value="ENSOSIP00000011537.1"/>
    <property type="gene ID" value="ENSOSIG00000006727.1"/>
</dbReference>
<evidence type="ECO:0000256" key="21">
    <source>
        <dbReference type="PIRSR" id="PIRSR601273-2"/>
    </source>
</evidence>
<dbReference type="Gene3D" id="1.10.800.10">
    <property type="entry name" value="Aromatic amino acid hydroxylase"/>
    <property type="match status" value="1"/>
</dbReference>
<keyword evidence="13 20" id="KW-0479">Metal-binding</keyword>
<evidence type="ECO:0000256" key="5">
    <source>
        <dbReference type="ARBA" id="ARBA00004556"/>
    </source>
</evidence>
<evidence type="ECO:0000259" key="23">
    <source>
        <dbReference type="PROSITE" id="PS51410"/>
    </source>
</evidence>
<evidence type="ECO:0000256" key="18">
    <source>
        <dbReference type="ARBA" id="ARBA00023273"/>
    </source>
</evidence>
<evidence type="ECO:0000256" key="10">
    <source>
        <dbReference type="ARBA" id="ARBA00022490"/>
    </source>
</evidence>
<evidence type="ECO:0000256" key="1">
    <source>
        <dbReference type="ARBA" id="ARBA00000238"/>
    </source>
</evidence>
<evidence type="ECO:0000256" key="14">
    <source>
        <dbReference type="ARBA" id="ARBA00022979"/>
    </source>
</evidence>
<feature type="domain" description="Biopterin-dependent aromatic amino acid hydroxylase family profile" evidence="23">
    <location>
        <begin position="139"/>
        <end position="485"/>
    </location>
</feature>
<dbReference type="PROSITE" id="PS51410">
    <property type="entry name" value="BH4_AAA_HYDROXYL_2"/>
    <property type="match status" value="1"/>
</dbReference>
<dbReference type="PIRSF" id="PIRSF000336">
    <property type="entry name" value="TH"/>
    <property type="match status" value="1"/>
</dbReference>
<evidence type="ECO:0000256" key="16">
    <source>
        <dbReference type="ARBA" id="ARBA00023004"/>
    </source>
</evidence>
<comment type="cofactor">
    <cofactor evidence="2 21">
        <name>Fe(2+)</name>
        <dbReference type="ChEBI" id="CHEBI:29033"/>
    </cofactor>
</comment>
<evidence type="ECO:0000256" key="22">
    <source>
        <dbReference type="SAM" id="MobiDB-lite"/>
    </source>
</evidence>
<dbReference type="InterPro" id="IPR045865">
    <property type="entry name" value="ACT-like_dom_sf"/>
</dbReference>
<evidence type="ECO:0000256" key="17">
    <source>
        <dbReference type="ARBA" id="ARBA00023033"/>
    </source>
</evidence>
<organism evidence="24 25">
    <name type="scientific">Oryzias sinensis</name>
    <name type="common">Chinese medaka</name>
    <dbReference type="NCBI Taxonomy" id="183150"/>
    <lineage>
        <taxon>Eukaryota</taxon>
        <taxon>Metazoa</taxon>
        <taxon>Chordata</taxon>
        <taxon>Craniata</taxon>
        <taxon>Vertebrata</taxon>
        <taxon>Euteleostomi</taxon>
        <taxon>Actinopterygii</taxon>
        <taxon>Neopterygii</taxon>
        <taxon>Teleostei</taxon>
        <taxon>Neoteleostei</taxon>
        <taxon>Acanthomorphata</taxon>
        <taxon>Ovalentaria</taxon>
        <taxon>Atherinomorphae</taxon>
        <taxon>Beloniformes</taxon>
        <taxon>Adrianichthyidae</taxon>
        <taxon>Oryziinae</taxon>
        <taxon>Oryzias</taxon>
    </lineage>
</organism>
<dbReference type="PANTHER" id="PTHR11473:SF38">
    <property type="entry name" value="TYROSINE 3-MONOOXYGENASE"/>
    <property type="match status" value="1"/>
</dbReference>
<dbReference type="AlphaFoldDB" id="A0A8C7XD73"/>
<keyword evidence="14" id="KW-0530">Neurotransmitter biosynthesis</keyword>
<name>A0A8C7XD73_9TELE</name>
<reference evidence="24" key="1">
    <citation type="submission" date="2025-08" db="UniProtKB">
        <authorList>
            <consortium name="Ensembl"/>
        </authorList>
    </citation>
    <scope>IDENTIFICATION</scope>
</reference>
<feature type="region of interest" description="Disordered" evidence="22">
    <location>
        <begin position="38"/>
        <end position="60"/>
    </location>
</feature>
<dbReference type="SUPFAM" id="SSF55021">
    <property type="entry name" value="ACT-like"/>
    <property type="match status" value="1"/>
</dbReference>
<evidence type="ECO:0000256" key="9">
    <source>
        <dbReference type="ARBA" id="ARBA00017181"/>
    </source>
</evidence>
<dbReference type="FunFam" id="3.30.70.260:FF:000024">
    <property type="entry name" value="Tyrosine 3-monooxygenase"/>
    <property type="match status" value="1"/>
</dbReference>
<comment type="subcellular location">
    <subcellularLocation>
        <location evidence="4">Cell projection</location>
        <location evidence="4">Axon</location>
    </subcellularLocation>
    <subcellularLocation>
        <location evidence="5">Cytoplasm</location>
        <location evidence="5">Perinuclear region</location>
    </subcellularLocation>
</comment>
<dbReference type="EC" id="1.14.16.2" evidence="8"/>
<dbReference type="GO" id="GO:0043204">
    <property type="term" value="C:perikaryon"/>
    <property type="evidence" value="ECO:0007669"/>
    <property type="project" value="TreeGrafter"/>
</dbReference>
<evidence type="ECO:0000256" key="20">
    <source>
        <dbReference type="PIRSR" id="PIRSR000336-1"/>
    </source>
</evidence>
<evidence type="ECO:0000256" key="13">
    <source>
        <dbReference type="ARBA" id="ARBA00022723"/>
    </source>
</evidence>
<evidence type="ECO:0000256" key="11">
    <source>
        <dbReference type="ARBA" id="ARBA00022553"/>
    </source>
</evidence>
<dbReference type="InterPro" id="IPR019773">
    <property type="entry name" value="Tyrosine_3-monooxygenase-like"/>
</dbReference>
<feature type="binding site" evidence="20">
    <location>
        <position position="323"/>
    </location>
    <ligand>
        <name>Fe cation</name>
        <dbReference type="ChEBI" id="CHEBI:24875"/>
    </ligand>
</feature>
<keyword evidence="25" id="KW-1185">Reference proteome</keyword>
<evidence type="ECO:0000256" key="12">
    <source>
        <dbReference type="ARBA" id="ARBA00022584"/>
    </source>
</evidence>
<dbReference type="SUPFAM" id="SSF56534">
    <property type="entry name" value="Aromatic aminoacid monoxygenases, catalytic and oligomerization domains"/>
    <property type="match status" value="1"/>
</dbReference>
<keyword evidence="17" id="KW-0503">Monooxygenase</keyword>
<dbReference type="InterPro" id="IPR036329">
    <property type="entry name" value="Aro-AA_hydroxylase_C_sf"/>
</dbReference>
<keyword evidence="16 20" id="KW-0408">Iron</keyword>
<dbReference type="Proteomes" id="UP000694383">
    <property type="component" value="Unplaced"/>
</dbReference>
<accession>A0A8C7XD73</accession>